<dbReference type="InterPro" id="IPR017452">
    <property type="entry name" value="GPCR_Rhodpsn_7TM"/>
</dbReference>
<evidence type="ECO:0000256" key="7">
    <source>
        <dbReference type="ARBA" id="ARBA00023170"/>
    </source>
</evidence>
<dbReference type="Proteomes" id="UP000261540">
    <property type="component" value="Unplaced"/>
</dbReference>
<evidence type="ECO:0000256" key="8">
    <source>
        <dbReference type="ARBA" id="ARBA00023224"/>
    </source>
</evidence>
<dbReference type="Gene3D" id="1.20.1070.10">
    <property type="entry name" value="Rhodopsin 7-helix transmembrane proteins"/>
    <property type="match status" value="1"/>
</dbReference>
<feature type="transmembrane region" description="Helical" evidence="10">
    <location>
        <begin position="244"/>
        <end position="273"/>
    </location>
</feature>
<keyword evidence="13" id="KW-1185">Reference proteome</keyword>
<keyword evidence="3 10" id="KW-0812">Transmembrane</keyword>
<protein>
    <submittedName>
        <fullName evidence="12">Cysteinyl leukotriene receptor 2-like</fullName>
    </submittedName>
</protein>
<dbReference type="GeneTree" id="ENSGT01150000286937"/>
<comment type="subcellular location">
    <subcellularLocation>
        <location evidence="1">Cell membrane</location>
        <topology evidence="1">Multi-pass membrane protein</topology>
    </subcellularLocation>
</comment>
<dbReference type="PRINTS" id="PR00237">
    <property type="entry name" value="GPCRRHODOPSN"/>
</dbReference>
<organism evidence="12 13">
    <name type="scientific">Paramormyrops kingsleyae</name>
    <dbReference type="NCBI Taxonomy" id="1676925"/>
    <lineage>
        <taxon>Eukaryota</taxon>
        <taxon>Metazoa</taxon>
        <taxon>Chordata</taxon>
        <taxon>Craniata</taxon>
        <taxon>Vertebrata</taxon>
        <taxon>Euteleostomi</taxon>
        <taxon>Actinopterygii</taxon>
        <taxon>Neopterygii</taxon>
        <taxon>Teleostei</taxon>
        <taxon>Osteoglossocephala</taxon>
        <taxon>Osteoglossomorpha</taxon>
        <taxon>Osteoglossiformes</taxon>
        <taxon>Mormyridae</taxon>
        <taxon>Paramormyrops</taxon>
    </lineage>
</organism>
<dbReference type="CDD" id="cd14982">
    <property type="entry name" value="7tmA_purinoceptor-like"/>
    <property type="match status" value="1"/>
</dbReference>
<keyword evidence="2" id="KW-1003">Cell membrane</keyword>
<evidence type="ECO:0000256" key="3">
    <source>
        <dbReference type="ARBA" id="ARBA00022692"/>
    </source>
</evidence>
<evidence type="ECO:0000256" key="1">
    <source>
        <dbReference type="ARBA" id="ARBA00004651"/>
    </source>
</evidence>
<dbReference type="Pfam" id="PF00001">
    <property type="entry name" value="7tm_1"/>
    <property type="match status" value="1"/>
</dbReference>
<keyword evidence="4 10" id="KW-1133">Transmembrane helix</keyword>
<evidence type="ECO:0000256" key="5">
    <source>
        <dbReference type="ARBA" id="ARBA00023040"/>
    </source>
</evidence>
<evidence type="ECO:0000256" key="4">
    <source>
        <dbReference type="ARBA" id="ARBA00022989"/>
    </source>
</evidence>
<dbReference type="AlphaFoldDB" id="A0A3B3QL21"/>
<reference evidence="12" key="2">
    <citation type="submission" date="2025-09" db="UniProtKB">
        <authorList>
            <consortium name="Ensembl"/>
        </authorList>
    </citation>
    <scope>IDENTIFICATION</scope>
</reference>
<keyword evidence="5" id="KW-0297">G-protein coupled receptor</keyword>
<dbReference type="KEGG" id="pki:111833298"/>
<dbReference type="PANTHER" id="PTHR24231:SF38">
    <property type="entry name" value="G-PROTEIN COUPLED RECEPTORS FAMILY 1 PROFILE DOMAIN-CONTAINING PROTEIN"/>
    <property type="match status" value="1"/>
</dbReference>
<evidence type="ECO:0000256" key="10">
    <source>
        <dbReference type="SAM" id="Phobius"/>
    </source>
</evidence>
<evidence type="ECO:0000256" key="2">
    <source>
        <dbReference type="ARBA" id="ARBA00022475"/>
    </source>
</evidence>
<accession>A0A3B3QL21</accession>
<feature type="transmembrane region" description="Helical" evidence="10">
    <location>
        <begin position="38"/>
        <end position="62"/>
    </location>
</feature>
<sequence length="390" mass="43394">MQPYLVNGSNINGNMEPDSLNQSTEFCGKLGNAQGYCYIVLGLCAVALPLGILGNIIALVNYTCFRKTWTTSNIFLLNLALCDLAWILTLPFTIYFNLQRSHLGGIQIFCKFKKISFNVNTYGSIMFLTFVSFDRYAGTVHPIRSLMWWDVGKAKVCCVCTWTLLLIGSVPDLFFTFAVKGNVLVCVDQTEIPFSYIKTFSIVRAAIGFVLPFGMMLTFYVMTVKVLRRLPRSTRVRQRFGKPLLLLSAAILVFVVSFGPYHVMALTVVLVGVQKQVTNRSTLYICYEFSKVVCAISSCLDPILYILAGGSFHKSWLALTRQRCMHGGCMQGCCRCRCHMRQQPVGLVGGEACLPTCMPVPDCPRVAWPSPDTPGNASHSWTRHASVKEG</sequence>
<dbReference type="GO" id="GO:0005886">
    <property type="term" value="C:plasma membrane"/>
    <property type="evidence" value="ECO:0007669"/>
    <property type="project" value="UniProtKB-SubCell"/>
</dbReference>
<feature type="transmembrane region" description="Helical" evidence="10">
    <location>
        <begin position="199"/>
        <end position="223"/>
    </location>
</feature>
<dbReference type="PROSITE" id="PS50262">
    <property type="entry name" value="G_PROTEIN_RECEP_F1_2"/>
    <property type="match status" value="1"/>
</dbReference>
<feature type="domain" description="G-protein coupled receptors family 1 profile" evidence="11">
    <location>
        <begin position="54"/>
        <end position="305"/>
    </location>
</feature>
<evidence type="ECO:0000313" key="12">
    <source>
        <dbReference type="Ensembl" id="ENSPKIP00000006818.1"/>
    </source>
</evidence>
<name>A0A3B3QL21_9TELE</name>
<feature type="transmembrane region" description="Helical" evidence="10">
    <location>
        <begin position="74"/>
        <end position="95"/>
    </location>
</feature>
<dbReference type="PRINTS" id="PR01157">
    <property type="entry name" value="P2YPURNOCPTR"/>
</dbReference>
<dbReference type="PANTHER" id="PTHR24231">
    <property type="entry name" value="PURINOCEPTOR-RELATED G-PROTEIN COUPLED RECEPTOR"/>
    <property type="match status" value="1"/>
</dbReference>
<reference evidence="12" key="1">
    <citation type="submission" date="2025-08" db="UniProtKB">
        <authorList>
            <consortium name="Ensembl"/>
        </authorList>
    </citation>
    <scope>IDENTIFICATION</scope>
</reference>
<feature type="transmembrane region" description="Helical" evidence="10">
    <location>
        <begin position="154"/>
        <end position="179"/>
    </location>
</feature>
<dbReference type="OrthoDB" id="8826105at2759"/>
<evidence type="ECO:0000256" key="6">
    <source>
        <dbReference type="ARBA" id="ARBA00023136"/>
    </source>
</evidence>
<dbReference type="GO" id="GO:0004930">
    <property type="term" value="F:G protein-coupled receptor activity"/>
    <property type="evidence" value="ECO:0007669"/>
    <property type="project" value="UniProtKB-KW"/>
</dbReference>
<keyword evidence="8" id="KW-0807">Transducer</keyword>
<feature type="region of interest" description="Disordered" evidence="9">
    <location>
        <begin position="371"/>
        <end position="390"/>
    </location>
</feature>
<feature type="transmembrane region" description="Helical" evidence="10">
    <location>
        <begin position="115"/>
        <end position="133"/>
    </location>
</feature>
<evidence type="ECO:0000259" key="11">
    <source>
        <dbReference type="PROSITE" id="PS50262"/>
    </source>
</evidence>
<evidence type="ECO:0000313" key="13">
    <source>
        <dbReference type="Proteomes" id="UP000261540"/>
    </source>
</evidence>
<dbReference type="InterPro" id="IPR000276">
    <property type="entry name" value="GPCR_Rhodpsn"/>
</dbReference>
<dbReference type="Ensembl" id="ENSPKIT00000030851.1">
    <property type="protein sequence ID" value="ENSPKIP00000006818.1"/>
    <property type="gene ID" value="ENSPKIG00000022949.1"/>
</dbReference>
<keyword evidence="7" id="KW-0675">Receptor</keyword>
<keyword evidence="6 10" id="KW-0472">Membrane</keyword>
<dbReference type="SUPFAM" id="SSF81321">
    <property type="entry name" value="Family A G protein-coupled receptor-like"/>
    <property type="match status" value="1"/>
</dbReference>
<proteinExistence type="predicted"/>
<evidence type="ECO:0000256" key="9">
    <source>
        <dbReference type="SAM" id="MobiDB-lite"/>
    </source>
</evidence>